<protein>
    <submittedName>
        <fullName evidence="3">Hydrolase, alpha/beta domain protein</fullName>
    </submittedName>
</protein>
<dbReference type="InterPro" id="IPR052370">
    <property type="entry name" value="Meta-cleavage_hydrolase"/>
</dbReference>
<proteinExistence type="predicted"/>
<dbReference type="PANTHER" id="PTHR43139:SF52">
    <property type="entry name" value="SI:DKEY-122A22.2"/>
    <property type="match status" value="1"/>
</dbReference>
<accession>L1QI56</accession>
<dbReference type="HOGENOM" id="CLU_825643_0_0_9"/>
<reference evidence="3 4" key="1">
    <citation type="submission" date="2012-05" db="EMBL/GenBank/DDBJ databases">
        <authorList>
            <person name="Weinstock G."/>
            <person name="Sodergren E."/>
            <person name="Lobos E.A."/>
            <person name="Fulton L."/>
            <person name="Fulton R."/>
            <person name="Courtney L."/>
            <person name="Fronick C."/>
            <person name="O'Laughlin M."/>
            <person name="Godfrey J."/>
            <person name="Wilson R.M."/>
            <person name="Miner T."/>
            <person name="Farmer C."/>
            <person name="Delehaunty K."/>
            <person name="Cordes M."/>
            <person name="Minx P."/>
            <person name="Tomlinson C."/>
            <person name="Chen J."/>
            <person name="Wollam A."/>
            <person name="Pepin K.H."/>
            <person name="Bhonagiri V."/>
            <person name="Zhang X."/>
            <person name="Suruliraj S."/>
            <person name="Warren W."/>
            <person name="Mitreva M."/>
            <person name="Mardis E.R."/>
            <person name="Wilson R.K."/>
        </authorList>
    </citation>
    <scope>NUCLEOTIDE SEQUENCE [LARGE SCALE GENOMIC DNA]</scope>
    <source>
        <strain evidence="3 4">DSM 1785</strain>
    </source>
</reference>
<evidence type="ECO:0000256" key="1">
    <source>
        <dbReference type="SAM" id="Phobius"/>
    </source>
</evidence>
<sequence length="330" mass="37320">MKFLPYSNGVRRANLKKKRSPKEKAKLFCIIFISLLVIGMIFQNISNFIDGERIREKVDYTTVDDLRMDYRISGEGKYSIVFDGALGATLEAWSPIVEQLKDDDVQTFVYNRRGYGYSNSGSRRTPEEQAQDLKILLRKSGMSEPYILVGEGYGSLVLTSFAEQFKDSVEAVILIDPINEDTIKSKSYARSQGITKFRRFIENIGSQIGVTALMDKLNLDINLTDLESALPEDTKEEFLAYRTKSKYTSAVYNELTTLTKGDSNSQKEGVFSGIPYYLITKLENDPLAKLGSSDLTTTYVTKCEKDFLALNDQDNVLNAIRDIIKKLNNK</sequence>
<keyword evidence="3" id="KW-0378">Hydrolase</keyword>
<organism evidence="3 4">
    <name type="scientific">Clostridium celatum DSM 1785</name>
    <dbReference type="NCBI Taxonomy" id="545697"/>
    <lineage>
        <taxon>Bacteria</taxon>
        <taxon>Bacillati</taxon>
        <taxon>Bacillota</taxon>
        <taxon>Clostridia</taxon>
        <taxon>Eubacteriales</taxon>
        <taxon>Clostridiaceae</taxon>
        <taxon>Clostridium</taxon>
    </lineage>
</organism>
<feature type="transmembrane region" description="Helical" evidence="1">
    <location>
        <begin position="25"/>
        <end position="45"/>
    </location>
</feature>
<dbReference type="RefSeq" id="WP_005212330.1">
    <property type="nucleotide sequence ID" value="NZ_KB291625.1"/>
</dbReference>
<evidence type="ECO:0000313" key="3">
    <source>
        <dbReference type="EMBL" id="EKY27626.1"/>
    </source>
</evidence>
<dbReference type="Gene3D" id="3.40.50.1820">
    <property type="entry name" value="alpha/beta hydrolase"/>
    <property type="match status" value="1"/>
</dbReference>
<dbReference type="InterPro" id="IPR029058">
    <property type="entry name" value="AB_hydrolase_fold"/>
</dbReference>
<dbReference type="Pfam" id="PF00561">
    <property type="entry name" value="Abhydrolase_1"/>
    <property type="match status" value="1"/>
</dbReference>
<keyword evidence="1" id="KW-0472">Membrane</keyword>
<dbReference type="InterPro" id="IPR000073">
    <property type="entry name" value="AB_hydrolase_1"/>
</dbReference>
<dbReference type="OrthoDB" id="59888at2"/>
<comment type="caution">
    <text evidence="3">The sequence shown here is derived from an EMBL/GenBank/DDBJ whole genome shotgun (WGS) entry which is preliminary data.</text>
</comment>
<keyword evidence="4" id="KW-1185">Reference proteome</keyword>
<dbReference type="EMBL" id="AMEZ01000033">
    <property type="protein sequence ID" value="EKY27626.1"/>
    <property type="molecule type" value="Genomic_DNA"/>
</dbReference>
<dbReference type="PANTHER" id="PTHR43139">
    <property type="entry name" value="SI:DKEY-122A22.2"/>
    <property type="match status" value="1"/>
</dbReference>
<name>L1QI56_9CLOT</name>
<dbReference type="PATRIC" id="fig|545697.3.peg.1248"/>
<dbReference type="eggNOG" id="COG0596">
    <property type="taxonomic scope" value="Bacteria"/>
</dbReference>
<keyword evidence="1" id="KW-1133">Transmembrane helix</keyword>
<evidence type="ECO:0000313" key="4">
    <source>
        <dbReference type="Proteomes" id="UP000010420"/>
    </source>
</evidence>
<dbReference type="Proteomes" id="UP000010420">
    <property type="component" value="Unassembled WGS sequence"/>
</dbReference>
<feature type="domain" description="AB hydrolase-1" evidence="2">
    <location>
        <begin position="85"/>
        <end position="180"/>
    </location>
</feature>
<gene>
    <name evidence="3" type="ORF">HMPREF0216_01269</name>
</gene>
<dbReference type="GO" id="GO:0016787">
    <property type="term" value="F:hydrolase activity"/>
    <property type="evidence" value="ECO:0007669"/>
    <property type="project" value="UniProtKB-KW"/>
</dbReference>
<keyword evidence="1" id="KW-0812">Transmembrane</keyword>
<dbReference type="STRING" id="545697.HMPREF0216_01269"/>
<evidence type="ECO:0000259" key="2">
    <source>
        <dbReference type="Pfam" id="PF00561"/>
    </source>
</evidence>
<dbReference type="AlphaFoldDB" id="L1QI56"/>
<dbReference type="SUPFAM" id="SSF53474">
    <property type="entry name" value="alpha/beta-Hydrolases"/>
    <property type="match status" value="1"/>
</dbReference>